<comment type="caution">
    <text evidence="1">The sequence shown here is derived from an EMBL/GenBank/DDBJ whole genome shotgun (WGS) entry which is preliminary data.</text>
</comment>
<protein>
    <submittedName>
        <fullName evidence="1">Uncharacterized protein</fullName>
    </submittedName>
</protein>
<accession>A0AAD9UT74</accession>
<reference evidence="1" key="1">
    <citation type="journal article" date="2023" name="G3 (Bethesda)">
        <title>Whole genome assembly and annotation of the endangered Caribbean coral Acropora cervicornis.</title>
        <authorList>
            <person name="Selwyn J.D."/>
            <person name="Vollmer S.V."/>
        </authorList>
    </citation>
    <scope>NUCLEOTIDE SEQUENCE</scope>
    <source>
        <strain evidence="1">K2</strain>
    </source>
</reference>
<dbReference type="Proteomes" id="UP001249851">
    <property type="component" value="Unassembled WGS sequence"/>
</dbReference>
<evidence type="ECO:0000313" key="1">
    <source>
        <dbReference type="EMBL" id="KAK2548750.1"/>
    </source>
</evidence>
<sequence length="262" mass="29077">MEEIKTNSSRASGKDSIPTEIYKAAGPNALEAFHDVLQTSSRPSRPKTPKLFGQTISLGKTEILLQPAPNTNPPAPSISIDDTQLANVDQFKYLGSTISSDGTLDREIDAQISKASQALGRLRNRVLSQHNIPLTDKKRLLSLPIRHGGLNTINPVITASGEYHASQKISEPFKNMIVQKSESFSKPQIQSINSNLRRQKQQETESAVQEIRESLSPPKQRMMDLLGETGTSLWLSVLPFKDQGFNLNRGEFRDALNLRYGR</sequence>
<dbReference type="EMBL" id="JARQWQ010000139">
    <property type="protein sequence ID" value="KAK2548750.1"/>
    <property type="molecule type" value="Genomic_DNA"/>
</dbReference>
<reference evidence="1" key="2">
    <citation type="journal article" date="2023" name="Science">
        <title>Genomic signatures of disease resistance in endangered staghorn corals.</title>
        <authorList>
            <person name="Vollmer S.V."/>
            <person name="Selwyn J.D."/>
            <person name="Despard B.A."/>
            <person name="Roesel C.L."/>
        </authorList>
    </citation>
    <scope>NUCLEOTIDE SEQUENCE</scope>
    <source>
        <strain evidence="1">K2</strain>
    </source>
</reference>
<dbReference type="AlphaFoldDB" id="A0AAD9UT74"/>
<organism evidence="1 2">
    <name type="scientific">Acropora cervicornis</name>
    <name type="common">Staghorn coral</name>
    <dbReference type="NCBI Taxonomy" id="6130"/>
    <lineage>
        <taxon>Eukaryota</taxon>
        <taxon>Metazoa</taxon>
        <taxon>Cnidaria</taxon>
        <taxon>Anthozoa</taxon>
        <taxon>Hexacorallia</taxon>
        <taxon>Scleractinia</taxon>
        <taxon>Astrocoeniina</taxon>
        <taxon>Acroporidae</taxon>
        <taxon>Acropora</taxon>
    </lineage>
</organism>
<proteinExistence type="predicted"/>
<dbReference type="PANTHER" id="PTHR47027:SF30">
    <property type="entry name" value="THAP-TYPE DOMAIN-CONTAINING PROTEIN"/>
    <property type="match status" value="1"/>
</dbReference>
<dbReference type="PANTHER" id="PTHR47027">
    <property type="entry name" value="REVERSE TRANSCRIPTASE DOMAIN-CONTAINING PROTEIN"/>
    <property type="match status" value="1"/>
</dbReference>
<evidence type="ECO:0000313" key="2">
    <source>
        <dbReference type="Proteomes" id="UP001249851"/>
    </source>
</evidence>
<gene>
    <name evidence="1" type="ORF">P5673_030999</name>
</gene>
<name>A0AAD9UT74_ACRCE</name>
<keyword evidence="2" id="KW-1185">Reference proteome</keyword>